<dbReference type="PANTHER" id="PTHR31793">
    <property type="entry name" value="4-HYDROXYBENZOYL-COA THIOESTERASE FAMILY MEMBER"/>
    <property type="match status" value="1"/>
</dbReference>
<accession>A0ABS0NVH2</accession>
<dbReference type="RefSeq" id="WP_197964777.1">
    <property type="nucleotide sequence ID" value="NZ_JACEGD010000002.1"/>
</dbReference>
<dbReference type="EMBL" id="JACEGD010000002">
    <property type="protein sequence ID" value="MBH5385013.1"/>
    <property type="molecule type" value="Genomic_DNA"/>
</dbReference>
<dbReference type="Pfam" id="PF13279">
    <property type="entry name" value="4HBT_2"/>
    <property type="match status" value="1"/>
</dbReference>
<gene>
    <name evidence="3" type="ORF">H1B27_01800</name>
</gene>
<name>A0ABS0NVH2_9BRAD</name>
<evidence type="ECO:0000256" key="1">
    <source>
        <dbReference type="ARBA" id="ARBA00005953"/>
    </source>
</evidence>
<dbReference type="Proteomes" id="UP001194539">
    <property type="component" value="Unassembled WGS sequence"/>
</dbReference>
<comment type="caution">
    <text evidence="3">The sequence shown here is derived from an EMBL/GenBank/DDBJ whole genome shotgun (WGS) entry which is preliminary data.</text>
</comment>
<evidence type="ECO:0000313" key="4">
    <source>
        <dbReference type="Proteomes" id="UP001194539"/>
    </source>
</evidence>
<evidence type="ECO:0000313" key="3">
    <source>
        <dbReference type="EMBL" id="MBH5385013.1"/>
    </source>
</evidence>
<dbReference type="Gene3D" id="3.10.129.10">
    <property type="entry name" value="Hotdog Thioesterase"/>
    <property type="match status" value="1"/>
</dbReference>
<protein>
    <submittedName>
        <fullName evidence="3">Acyl-CoA thioesterase</fullName>
    </submittedName>
</protein>
<keyword evidence="2" id="KW-0378">Hydrolase</keyword>
<proteinExistence type="inferred from homology"/>
<dbReference type="InterPro" id="IPR029069">
    <property type="entry name" value="HotDog_dom_sf"/>
</dbReference>
<evidence type="ECO:0000256" key="2">
    <source>
        <dbReference type="ARBA" id="ARBA00022801"/>
    </source>
</evidence>
<sequence length="152" mass="16549">MNKDPAPFAPSTPRPTPERFRFWSREKLRNADTDQFRHVNNAAIASFLEGGRMDLFADPAIGRLMNGVNVVVGRLNIEFHAEIFYPGELTVGSAVTRVGRASFEVLQGVFRDGTCVASAVASCVLLQAGKPYAVPNEIRRHLLGDCSNSTGA</sequence>
<keyword evidence="4" id="KW-1185">Reference proteome</keyword>
<organism evidence="3 4">
    <name type="scientific">Bradyrhizobium diversitatis</name>
    <dbReference type="NCBI Taxonomy" id="2755406"/>
    <lineage>
        <taxon>Bacteria</taxon>
        <taxon>Pseudomonadati</taxon>
        <taxon>Pseudomonadota</taxon>
        <taxon>Alphaproteobacteria</taxon>
        <taxon>Hyphomicrobiales</taxon>
        <taxon>Nitrobacteraceae</taxon>
        <taxon>Bradyrhizobium</taxon>
    </lineage>
</organism>
<dbReference type="PANTHER" id="PTHR31793:SF27">
    <property type="entry name" value="NOVEL THIOESTERASE SUPERFAMILY DOMAIN AND SAPOSIN A-TYPE DOMAIN CONTAINING PROTEIN (0610012H03RIK)"/>
    <property type="match status" value="1"/>
</dbReference>
<reference evidence="3 4" key="1">
    <citation type="submission" date="2020-07" db="EMBL/GenBank/DDBJ databases">
        <title>Bradyrhizobium diversity isolated from nodules of indigenous legumes of Western Australia.</title>
        <authorList>
            <person name="Klepa M.S."/>
        </authorList>
    </citation>
    <scope>NUCLEOTIDE SEQUENCE [LARGE SCALE GENOMIC DNA]</scope>
    <source>
        <strain evidence="3 4">CNPSo 4019</strain>
    </source>
</reference>
<comment type="similarity">
    <text evidence="1">Belongs to the 4-hydroxybenzoyl-CoA thioesterase family.</text>
</comment>
<dbReference type="InterPro" id="IPR050563">
    <property type="entry name" value="4-hydroxybenzoyl-CoA_TE"/>
</dbReference>
<dbReference type="CDD" id="cd00586">
    <property type="entry name" value="4HBT"/>
    <property type="match status" value="1"/>
</dbReference>
<dbReference type="SUPFAM" id="SSF54637">
    <property type="entry name" value="Thioesterase/thiol ester dehydrase-isomerase"/>
    <property type="match status" value="1"/>
</dbReference>